<sequence>GFGRERVHDENGDEKLIWNDVKLGQELNGSVLGGSEKQKIKRRRMNLVIGRVMENYLKGNKMKLNQSRAMKFEEVGTEEGKKQKREKKNKKDTNLEGENAKEKEQIEVDKKLSNSVRSENGGLVGSREIETENKLHAEEVKT</sequence>
<dbReference type="EMBL" id="JAMSHJ010000002">
    <property type="protein sequence ID" value="KAI5434613.1"/>
    <property type="molecule type" value="Genomic_DNA"/>
</dbReference>
<gene>
    <name evidence="2" type="ORF">KIW84_021446</name>
</gene>
<feature type="compositionally biased region" description="Basic and acidic residues" evidence="1">
    <location>
        <begin position="70"/>
        <end position="81"/>
    </location>
</feature>
<feature type="region of interest" description="Disordered" evidence="1">
    <location>
        <begin position="67"/>
        <end position="142"/>
    </location>
</feature>
<keyword evidence="3" id="KW-1185">Reference proteome</keyword>
<protein>
    <submittedName>
        <fullName evidence="2">Uncharacterized protein</fullName>
    </submittedName>
</protein>
<evidence type="ECO:0000313" key="2">
    <source>
        <dbReference type="EMBL" id="KAI5434613.1"/>
    </source>
</evidence>
<evidence type="ECO:0000313" key="3">
    <source>
        <dbReference type="Proteomes" id="UP001058974"/>
    </source>
</evidence>
<dbReference type="Proteomes" id="UP001058974">
    <property type="component" value="Chromosome 2"/>
</dbReference>
<evidence type="ECO:0000256" key="1">
    <source>
        <dbReference type="SAM" id="MobiDB-lite"/>
    </source>
</evidence>
<feature type="compositionally biased region" description="Basic and acidic residues" evidence="1">
    <location>
        <begin position="127"/>
        <end position="142"/>
    </location>
</feature>
<proteinExistence type="predicted"/>
<name>A0A9D4YA96_PEA</name>
<feature type="compositionally biased region" description="Basic and acidic residues" evidence="1">
    <location>
        <begin position="89"/>
        <end position="112"/>
    </location>
</feature>
<accession>A0A9D4YA96</accession>
<comment type="caution">
    <text evidence="2">The sequence shown here is derived from an EMBL/GenBank/DDBJ whole genome shotgun (WGS) entry which is preliminary data.</text>
</comment>
<dbReference type="Gramene" id="Psat02G0144600-T1">
    <property type="protein sequence ID" value="KAI5434613.1"/>
    <property type="gene ID" value="KIW84_021446"/>
</dbReference>
<dbReference type="AlphaFoldDB" id="A0A9D4YA96"/>
<reference evidence="2 3" key="1">
    <citation type="journal article" date="2022" name="Nat. Genet.">
        <title>Improved pea reference genome and pan-genome highlight genomic features and evolutionary characteristics.</title>
        <authorList>
            <person name="Yang T."/>
            <person name="Liu R."/>
            <person name="Luo Y."/>
            <person name="Hu S."/>
            <person name="Wang D."/>
            <person name="Wang C."/>
            <person name="Pandey M.K."/>
            <person name="Ge S."/>
            <person name="Xu Q."/>
            <person name="Li N."/>
            <person name="Li G."/>
            <person name="Huang Y."/>
            <person name="Saxena R.K."/>
            <person name="Ji Y."/>
            <person name="Li M."/>
            <person name="Yan X."/>
            <person name="He Y."/>
            <person name="Liu Y."/>
            <person name="Wang X."/>
            <person name="Xiang C."/>
            <person name="Varshney R.K."/>
            <person name="Ding H."/>
            <person name="Gao S."/>
            <person name="Zong X."/>
        </authorList>
    </citation>
    <scope>NUCLEOTIDE SEQUENCE [LARGE SCALE GENOMIC DNA]</scope>
    <source>
        <strain evidence="2 3">cv. Zhongwan 6</strain>
    </source>
</reference>
<feature type="non-terminal residue" evidence="2">
    <location>
        <position position="142"/>
    </location>
</feature>
<feature type="non-terminal residue" evidence="2">
    <location>
        <position position="1"/>
    </location>
</feature>
<organism evidence="2 3">
    <name type="scientific">Pisum sativum</name>
    <name type="common">Garden pea</name>
    <name type="synonym">Lathyrus oleraceus</name>
    <dbReference type="NCBI Taxonomy" id="3888"/>
    <lineage>
        <taxon>Eukaryota</taxon>
        <taxon>Viridiplantae</taxon>
        <taxon>Streptophyta</taxon>
        <taxon>Embryophyta</taxon>
        <taxon>Tracheophyta</taxon>
        <taxon>Spermatophyta</taxon>
        <taxon>Magnoliopsida</taxon>
        <taxon>eudicotyledons</taxon>
        <taxon>Gunneridae</taxon>
        <taxon>Pentapetalae</taxon>
        <taxon>rosids</taxon>
        <taxon>fabids</taxon>
        <taxon>Fabales</taxon>
        <taxon>Fabaceae</taxon>
        <taxon>Papilionoideae</taxon>
        <taxon>50 kb inversion clade</taxon>
        <taxon>NPAAA clade</taxon>
        <taxon>Hologalegina</taxon>
        <taxon>IRL clade</taxon>
        <taxon>Fabeae</taxon>
        <taxon>Lathyrus</taxon>
    </lineage>
</organism>